<dbReference type="GO" id="GO:0004825">
    <property type="term" value="F:methionine-tRNA ligase activity"/>
    <property type="evidence" value="ECO:0007669"/>
    <property type="project" value="UniProtKB-EC"/>
</dbReference>
<dbReference type="InterPro" id="IPR023457">
    <property type="entry name" value="Met-tRNA_synth_2"/>
</dbReference>
<dbReference type="EMBL" id="VFLP01000012">
    <property type="protein sequence ID" value="TRX96214.1"/>
    <property type="molecule type" value="Genomic_DNA"/>
</dbReference>
<dbReference type="Pfam" id="PF09334">
    <property type="entry name" value="tRNA-synt_1g"/>
    <property type="match status" value="1"/>
</dbReference>
<organism evidence="13 14">
    <name type="scientific">Xylaria flabelliformis</name>
    <dbReference type="NCBI Taxonomy" id="2512241"/>
    <lineage>
        <taxon>Eukaryota</taxon>
        <taxon>Fungi</taxon>
        <taxon>Dikarya</taxon>
        <taxon>Ascomycota</taxon>
        <taxon>Pezizomycotina</taxon>
        <taxon>Sordariomycetes</taxon>
        <taxon>Xylariomycetidae</taxon>
        <taxon>Xylariales</taxon>
        <taxon>Xylariaceae</taxon>
        <taxon>Xylaria</taxon>
    </lineage>
</organism>
<keyword evidence="5 10" id="KW-0067">ATP-binding</keyword>
<dbReference type="Gene3D" id="3.40.630.30">
    <property type="match status" value="1"/>
</dbReference>
<dbReference type="AlphaFoldDB" id="A0A553I7R1"/>
<evidence type="ECO:0000256" key="7">
    <source>
        <dbReference type="ARBA" id="ARBA00023146"/>
    </source>
</evidence>
<evidence type="ECO:0000256" key="9">
    <source>
        <dbReference type="ARBA" id="ARBA00068817"/>
    </source>
</evidence>
<keyword evidence="14" id="KW-1185">Reference proteome</keyword>
<dbReference type="NCBIfam" id="TIGR00398">
    <property type="entry name" value="metG"/>
    <property type="match status" value="1"/>
</dbReference>
<evidence type="ECO:0000313" key="14">
    <source>
        <dbReference type="Proteomes" id="UP000319160"/>
    </source>
</evidence>
<evidence type="ECO:0000256" key="1">
    <source>
        <dbReference type="ARBA" id="ARBA00005594"/>
    </source>
</evidence>
<dbReference type="PANTHER" id="PTHR43326:SF1">
    <property type="entry name" value="METHIONINE--TRNA LIGASE, MITOCHONDRIAL"/>
    <property type="match status" value="1"/>
</dbReference>
<comment type="caution">
    <text evidence="13">The sequence shown here is derived from an EMBL/GenBank/DDBJ whole genome shotgun (WGS) entry which is preliminary data.</text>
</comment>
<dbReference type="InterPro" id="IPR041872">
    <property type="entry name" value="Anticodon_Met"/>
</dbReference>
<dbReference type="SUPFAM" id="SSF52374">
    <property type="entry name" value="Nucleotidylyl transferase"/>
    <property type="match status" value="1"/>
</dbReference>
<dbReference type="InterPro" id="IPR033911">
    <property type="entry name" value="MetRS_core"/>
</dbReference>
<evidence type="ECO:0000256" key="8">
    <source>
        <dbReference type="ARBA" id="ARBA00047364"/>
    </source>
</evidence>
<protein>
    <recommendedName>
        <fullName evidence="9">Probable methionine--tRNA ligase, mitochondrial</fullName>
        <ecNumber evidence="2">6.1.1.10</ecNumber>
    </recommendedName>
</protein>
<dbReference type="Gene3D" id="2.170.220.10">
    <property type="match status" value="1"/>
</dbReference>
<evidence type="ECO:0000259" key="12">
    <source>
        <dbReference type="PROSITE" id="PS51186"/>
    </source>
</evidence>
<evidence type="ECO:0000256" key="10">
    <source>
        <dbReference type="RuleBase" id="RU363039"/>
    </source>
</evidence>
<feature type="region of interest" description="Disordered" evidence="11">
    <location>
        <begin position="690"/>
        <end position="715"/>
    </location>
</feature>
<dbReference type="PROSITE" id="PS51186">
    <property type="entry name" value="GNAT"/>
    <property type="match status" value="1"/>
</dbReference>
<proteinExistence type="inferred from homology"/>
<dbReference type="InterPro" id="IPR014729">
    <property type="entry name" value="Rossmann-like_a/b/a_fold"/>
</dbReference>
<dbReference type="InterPro" id="IPR015413">
    <property type="entry name" value="Methionyl/Leucyl_tRNA_Synth"/>
</dbReference>
<dbReference type="InterPro" id="IPR016181">
    <property type="entry name" value="Acyl_CoA_acyltransferase"/>
</dbReference>
<dbReference type="Gene3D" id="1.10.730.10">
    <property type="entry name" value="Isoleucyl-tRNA Synthetase, Domain 1"/>
    <property type="match status" value="1"/>
</dbReference>
<dbReference type="PRINTS" id="PR01041">
    <property type="entry name" value="TRNASYNTHMET"/>
</dbReference>
<gene>
    <name evidence="13" type="ORF">FHL15_002938</name>
</gene>
<dbReference type="STRING" id="2512241.A0A553I7R1"/>
<dbReference type="FunFam" id="2.170.220.10:FF:000001">
    <property type="entry name" value="methionine--tRNA ligase, mitochondrial"/>
    <property type="match status" value="1"/>
</dbReference>
<evidence type="ECO:0000256" key="5">
    <source>
        <dbReference type="ARBA" id="ARBA00022840"/>
    </source>
</evidence>
<dbReference type="GO" id="GO:0005739">
    <property type="term" value="C:mitochondrion"/>
    <property type="evidence" value="ECO:0007669"/>
    <property type="project" value="UniProtKB-ARBA"/>
</dbReference>
<feature type="region of interest" description="Disordered" evidence="11">
    <location>
        <begin position="814"/>
        <end position="852"/>
    </location>
</feature>
<keyword evidence="4 10" id="KW-0547">Nucleotide-binding</keyword>
<dbReference type="OrthoDB" id="24670at2759"/>
<sequence length="852" mass="96545">MIASSRRLSALRTVPIRRNGWVCQSCRAHQATRMRFNSSISGSGKPSQQQQQQDDKPYYVTTPIFYVNASPHVGHLYSMLIADVLKRWQVLKGRQAYLSTGTDEHGMKVQRAAELQDLHPKALCDANAETFKDLARRANIANDHFIRTTDPEHRDAVEYFWARLRESGYIYENKHEGWYCVSDETFYPENMVEKRVSPMTGKSFIASIETGNAVEWTEERNYHFRLTAFRDRLLQFYLDNPDWVVPGNRFAEVISWVENNLADLSISRPASRLDWGIPVPDDPSQTIYVWLDALVNYITTAGYPYWPPGSERTGGWPADVHVVGKDIVRFHCIYWPAFLMALGLPLPKQVLSHGHWLMSKQKMSKSIGNVVNPFFALDRWGVDTMRYFLVYSGHVSEDSDYNNAAIVEKYKKGLQSGLGNLLNRVTRPKQWSARQAVESMTESKGLPLLPLVESHQMCLEQIVNKVDNHMTALNPSWALKAIMKVVFDTNKFFHEAAPWDKSKEGDTVAVEQTIFMAAESLRIVGILLQPFIPEKSSELLDRLGVGPDRRTFSDAVLYADDSTYIHVAYLYTSYAPRLVFACKMRVNENTAVSASKILLVPYDAHHVERYHEWMQNESLREATASDLLSLDEEYENQQSWRTAHDKLTFIVCQPTSHSTKDEDVDDAIRAGEDDAPSRMVGDVNLFLTPLDDDNDDDKGDGNTNGHQNGTKEGRDETRYVKGEIDIMIALPEHRRKGLGEAAVRAFLRYLTENHENIMKEYVGAEGIKTVKIKRLVAKIHADNEGSIRLFGNLGFCRDGDPDYFNEISMMLDFPPSTETGGEGTSLEADAISSTPSLHAEIPKADPLGPPRS</sequence>
<comment type="similarity">
    <text evidence="1 10">Belongs to the class-I aminoacyl-tRNA synthetase family.</text>
</comment>
<dbReference type="InterPro" id="IPR009080">
    <property type="entry name" value="tRNAsynth_Ia_anticodon-bd"/>
</dbReference>
<keyword evidence="6 10" id="KW-0648">Protein biosynthesis</keyword>
<comment type="catalytic activity">
    <reaction evidence="8">
        <text>tRNA(Met) + L-methionine + ATP = L-methionyl-tRNA(Met) + AMP + diphosphate</text>
        <dbReference type="Rhea" id="RHEA:13481"/>
        <dbReference type="Rhea" id="RHEA-COMP:9667"/>
        <dbReference type="Rhea" id="RHEA-COMP:9698"/>
        <dbReference type="ChEBI" id="CHEBI:30616"/>
        <dbReference type="ChEBI" id="CHEBI:33019"/>
        <dbReference type="ChEBI" id="CHEBI:57844"/>
        <dbReference type="ChEBI" id="CHEBI:78442"/>
        <dbReference type="ChEBI" id="CHEBI:78530"/>
        <dbReference type="ChEBI" id="CHEBI:456215"/>
        <dbReference type="EC" id="6.1.1.10"/>
    </reaction>
</comment>
<reference evidence="14" key="1">
    <citation type="submission" date="2019-06" db="EMBL/GenBank/DDBJ databases">
        <title>Draft genome sequence of the griseofulvin-producing fungus Xylaria cubensis strain G536.</title>
        <authorList>
            <person name="Mead M.E."/>
            <person name="Raja H.A."/>
            <person name="Steenwyk J.L."/>
            <person name="Knowles S.L."/>
            <person name="Oberlies N.H."/>
            <person name="Rokas A."/>
        </authorList>
    </citation>
    <scope>NUCLEOTIDE SEQUENCE [LARGE SCALE GENOMIC DNA]</scope>
    <source>
        <strain evidence="14">G536</strain>
    </source>
</reference>
<evidence type="ECO:0000313" key="13">
    <source>
        <dbReference type="EMBL" id="TRX96214.1"/>
    </source>
</evidence>
<dbReference type="Pfam" id="PF19303">
    <property type="entry name" value="Anticodon_3"/>
    <property type="match status" value="1"/>
</dbReference>
<dbReference type="EC" id="6.1.1.10" evidence="2"/>
<dbReference type="GO" id="GO:0006431">
    <property type="term" value="P:methionyl-tRNA aminoacylation"/>
    <property type="evidence" value="ECO:0007669"/>
    <property type="project" value="InterPro"/>
</dbReference>
<dbReference type="GO" id="GO:0005524">
    <property type="term" value="F:ATP binding"/>
    <property type="evidence" value="ECO:0007669"/>
    <property type="project" value="UniProtKB-KW"/>
</dbReference>
<accession>A0A553I7R1</accession>
<dbReference type="Proteomes" id="UP000319160">
    <property type="component" value="Unassembled WGS sequence"/>
</dbReference>
<dbReference type="PANTHER" id="PTHR43326">
    <property type="entry name" value="METHIONYL-TRNA SYNTHETASE"/>
    <property type="match status" value="1"/>
</dbReference>
<evidence type="ECO:0000256" key="4">
    <source>
        <dbReference type="ARBA" id="ARBA00022741"/>
    </source>
</evidence>
<dbReference type="Gene3D" id="3.40.50.620">
    <property type="entry name" value="HUPs"/>
    <property type="match status" value="1"/>
</dbReference>
<feature type="domain" description="N-acetyltransferase" evidence="12">
    <location>
        <begin position="654"/>
        <end position="814"/>
    </location>
</feature>
<evidence type="ECO:0000256" key="2">
    <source>
        <dbReference type="ARBA" id="ARBA00012838"/>
    </source>
</evidence>
<evidence type="ECO:0000256" key="6">
    <source>
        <dbReference type="ARBA" id="ARBA00022917"/>
    </source>
</evidence>
<dbReference type="Pfam" id="PF13302">
    <property type="entry name" value="Acetyltransf_3"/>
    <property type="match status" value="1"/>
</dbReference>
<dbReference type="CDD" id="cd00814">
    <property type="entry name" value="MetRS_core"/>
    <property type="match status" value="1"/>
</dbReference>
<evidence type="ECO:0000256" key="3">
    <source>
        <dbReference type="ARBA" id="ARBA00022598"/>
    </source>
</evidence>
<dbReference type="SUPFAM" id="SSF47323">
    <property type="entry name" value="Anticodon-binding domain of a subclass of class I aminoacyl-tRNA synthetases"/>
    <property type="match status" value="1"/>
</dbReference>
<keyword evidence="3 10" id="KW-0436">Ligase</keyword>
<keyword evidence="7 10" id="KW-0030">Aminoacyl-tRNA synthetase</keyword>
<dbReference type="GO" id="GO:0016747">
    <property type="term" value="F:acyltransferase activity, transferring groups other than amino-acyl groups"/>
    <property type="evidence" value="ECO:0007669"/>
    <property type="project" value="InterPro"/>
</dbReference>
<evidence type="ECO:0000256" key="11">
    <source>
        <dbReference type="SAM" id="MobiDB-lite"/>
    </source>
</evidence>
<name>A0A553I7R1_9PEZI</name>
<dbReference type="InterPro" id="IPR000182">
    <property type="entry name" value="GNAT_dom"/>
</dbReference>
<dbReference type="SUPFAM" id="SSF55729">
    <property type="entry name" value="Acyl-CoA N-acyltransferases (Nat)"/>
    <property type="match status" value="1"/>
</dbReference>
<dbReference type="InterPro" id="IPR014758">
    <property type="entry name" value="Met-tRNA_synth"/>
</dbReference>